<protein>
    <recommendedName>
        <fullName evidence="4">Cation/multidrug efflux pump</fullName>
    </recommendedName>
</protein>
<gene>
    <name evidence="2" type="ORF">ACFSKO_18645</name>
</gene>
<dbReference type="EMBL" id="JBHUII010000013">
    <property type="protein sequence ID" value="MFD2207642.1"/>
    <property type="molecule type" value="Genomic_DNA"/>
</dbReference>
<keyword evidence="3" id="KW-1185">Reference proteome</keyword>
<name>A0ABW5BNE0_9PROT</name>
<evidence type="ECO:0000313" key="2">
    <source>
        <dbReference type="EMBL" id="MFD2207642.1"/>
    </source>
</evidence>
<evidence type="ECO:0000256" key="1">
    <source>
        <dbReference type="SAM" id="Phobius"/>
    </source>
</evidence>
<dbReference type="RefSeq" id="WP_380254496.1">
    <property type="nucleotide sequence ID" value="NZ_JBHUII010000013.1"/>
</dbReference>
<feature type="transmembrane region" description="Helical" evidence="1">
    <location>
        <begin position="74"/>
        <end position="93"/>
    </location>
</feature>
<organism evidence="2 3">
    <name type="scientific">Kiloniella antarctica</name>
    <dbReference type="NCBI Taxonomy" id="1550907"/>
    <lineage>
        <taxon>Bacteria</taxon>
        <taxon>Pseudomonadati</taxon>
        <taxon>Pseudomonadota</taxon>
        <taxon>Alphaproteobacteria</taxon>
        <taxon>Rhodospirillales</taxon>
        <taxon>Kiloniellaceae</taxon>
        <taxon>Kiloniella</taxon>
    </lineage>
</organism>
<comment type="caution">
    <text evidence="2">The sequence shown here is derived from an EMBL/GenBank/DDBJ whole genome shotgun (WGS) entry which is preliminary data.</text>
</comment>
<keyword evidence="1" id="KW-0812">Transmembrane</keyword>
<evidence type="ECO:0008006" key="4">
    <source>
        <dbReference type="Google" id="ProtNLM"/>
    </source>
</evidence>
<feature type="transmembrane region" description="Helical" evidence="1">
    <location>
        <begin position="6"/>
        <end position="26"/>
    </location>
</feature>
<sequence>MILWLFRLVIIFGILTVIYIALSFYYRWDKKRELVAEYKANSPKDSIQTNPDQELENYITQGISNYDHSLKKKLLLGVYAVPLIIIFGLLFIANFM</sequence>
<reference evidence="3" key="1">
    <citation type="journal article" date="2019" name="Int. J. Syst. Evol. Microbiol.">
        <title>The Global Catalogue of Microorganisms (GCM) 10K type strain sequencing project: providing services to taxonomists for standard genome sequencing and annotation.</title>
        <authorList>
            <consortium name="The Broad Institute Genomics Platform"/>
            <consortium name="The Broad Institute Genome Sequencing Center for Infectious Disease"/>
            <person name="Wu L."/>
            <person name="Ma J."/>
        </authorList>
    </citation>
    <scope>NUCLEOTIDE SEQUENCE [LARGE SCALE GENOMIC DNA]</scope>
    <source>
        <strain evidence="3">CGMCC 4.7192</strain>
    </source>
</reference>
<proteinExistence type="predicted"/>
<evidence type="ECO:0000313" key="3">
    <source>
        <dbReference type="Proteomes" id="UP001597294"/>
    </source>
</evidence>
<keyword evidence="1" id="KW-1133">Transmembrane helix</keyword>
<dbReference type="Proteomes" id="UP001597294">
    <property type="component" value="Unassembled WGS sequence"/>
</dbReference>
<keyword evidence="1" id="KW-0472">Membrane</keyword>
<accession>A0ABW5BNE0</accession>